<evidence type="ECO:0000256" key="1">
    <source>
        <dbReference type="SAM" id="MobiDB-lite"/>
    </source>
</evidence>
<organism evidence="2 3">
    <name type="scientific">Cellulomonas fengjieae</name>
    <dbReference type="NCBI Taxonomy" id="2819978"/>
    <lineage>
        <taxon>Bacteria</taxon>
        <taxon>Bacillati</taxon>
        <taxon>Actinomycetota</taxon>
        <taxon>Actinomycetes</taxon>
        <taxon>Micrococcales</taxon>
        <taxon>Cellulomonadaceae</taxon>
        <taxon>Cellulomonas</taxon>
    </lineage>
</organism>
<evidence type="ECO:0000313" key="3">
    <source>
        <dbReference type="Proteomes" id="UP000678317"/>
    </source>
</evidence>
<sequence>MVKAPRPRRDQVEHWVAQRLAHRLGQGRVGGICANVLFDPPWTLVHEALAATIALNPDGDPWRSDLLAWHVLAAIKQSTHAMRLVQVDYGHSPPVQGHTCGSKSAEHRSRRNRALSPKSGLIHLAATIAETWLASASRRDSAADCT</sequence>
<dbReference type="RefSeq" id="WP_208288934.1">
    <property type="nucleotide sequence ID" value="NZ_CP074404.1"/>
</dbReference>
<gene>
    <name evidence="2" type="ORF">J4035_05590</name>
</gene>
<evidence type="ECO:0000313" key="2">
    <source>
        <dbReference type="EMBL" id="MBO3084104.1"/>
    </source>
</evidence>
<keyword evidence="3" id="KW-1185">Reference proteome</keyword>
<proteinExistence type="predicted"/>
<protein>
    <submittedName>
        <fullName evidence="2">Exodeoxyribonuclease V subunit gamma</fullName>
    </submittedName>
</protein>
<feature type="region of interest" description="Disordered" evidence="1">
    <location>
        <begin position="95"/>
        <end position="114"/>
    </location>
</feature>
<reference evidence="2 3" key="1">
    <citation type="submission" date="2021-03" db="EMBL/GenBank/DDBJ databases">
        <title>novel species in genus Cellulomonas.</title>
        <authorList>
            <person name="Zhang G."/>
        </authorList>
    </citation>
    <scope>NUCLEOTIDE SEQUENCE [LARGE SCALE GENOMIC DNA]</scope>
    <source>
        <strain evidence="3">zg-ZUI188</strain>
    </source>
</reference>
<accession>A0ABS3SF32</accession>
<dbReference type="Pfam" id="PF04257">
    <property type="entry name" value="Exonuc_V_gamma"/>
    <property type="match status" value="1"/>
</dbReference>
<dbReference type="EMBL" id="JAGFBM010000001">
    <property type="protein sequence ID" value="MBO3084104.1"/>
    <property type="molecule type" value="Genomic_DNA"/>
</dbReference>
<comment type="caution">
    <text evidence="2">The sequence shown here is derived from an EMBL/GenBank/DDBJ whole genome shotgun (WGS) entry which is preliminary data.</text>
</comment>
<dbReference type="Proteomes" id="UP000678317">
    <property type="component" value="Unassembled WGS sequence"/>
</dbReference>
<name>A0ABS3SF32_9CELL</name>